<dbReference type="PROSITE" id="PS00409">
    <property type="entry name" value="PROKAR_NTER_METHYL"/>
    <property type="match status" value="1"/>
</dbReference>
<keyword evidence="1" id="KW-1133">Transmembrane helix</keyword>
<evidence type="ECO:0000256" key="1">
    <source>
        <dbReference type="SAM" id="Phobius"/>
    </source>
</evidence>
<organism evidence="2 3">
    <name type="scientific">Anaerosolibacter carboniphilus</name>
    <dbReference type="NCBI Taxonomy" id="1417629"/>
    <lineage>
        <taxon>Bacteria</taxon>
        <taxon>Bacillati</taxon>
        <taxon>Bacillota</taxon>
        <taxon>Clostridia</taxon>
        <taxon>Peptostreptococcales</taxon>
        <taxon>Thermotaleaceae</taxon>
        <taxon>Anaerosolibacter</taxon>
    </lineage>
</organism>
<name>A0A841KT73_9FIRM</name>
<feature type="transmembrane region" description="Helical" evidence="1">
    <location>
        <begin position="12"/>
        <end position="36"/>
    </location>
</feature>
<keyword evidence="3" id="KW-1185">Reference proteome</keyword>
<reference evidence="2 3" key="1">
    <citation type="submission" date="2020-08" db="EMBL/GenBank/DDBJ databases">
        <title>Genomic Encyclopedia of Type Strains, Phase IV (KMG-IV): sequencing the most valuable type-strain genomes for metagenomic binning, comparative biology and taxonomic classification.</title>
        <authorList>
            <person name="Goeker M."/>
        </authorList>
    </citation>
    <scope>NUCLEOTIDE SEQUENCE [LARGE SCALE GENOMIC DNA]</scope>
    <source>
        <strain evidence="2 3">DSM 103526</strain>
    </source>
</reference>
<dbReference type="Proteomes" id="UP000579281">
    <property type="component" value="Unassembled WGS sequence"/>
</dbReference>
<evidence type="ECO:0000313" key="3">
    <source>
        <dbReference type="Proteomes" id="UP000579281"/>
    </source>
</evidence>
<dbReference type="EMBL" id="JACHEN010000016">
    <property type="protein sequence ID" value="MBB6216611.1"/>
    <property type="molecule type" value="Genomic_DNA"/>
</dbReference>
<sequence length="170" mass="19917">MENKTRHYSQKGFTLIETILSLTLLSIIILALGMFLSNSIRQHIKLIEIAEAQRKSRLALNYIEKRMMECNQLQFTFDPKTNTFTSKDYQNNEVWIDLSGNKRFTNNTLIYFYKVLGELRVNKKGEHNVLIDGIKDIKIIEILPGKLIEIEIHAENLNHSIKSRMNICYR</sequence>
<dbReference type="InterPro" id="IPR012902">
    <property type="entry name" value="N_methyl_site"/>
</dbReference>
<keyword evidence="1" id="KW-0812">Transmembrane</keyword>
<evidence type="ECO:0000313" key="2">
    <source>
        <dbReference type="EMBL" id="MBB6216611.1"/>
    </source>
</evidence>
<dbReference type="NCBIfam" id="TIGR02532">
    <property type="entry name" value="IV_pilin_GFxxxE"/>
    <property type="match status" value="1"/>
</dbReference>
<gene>
    <name evidence="2" type="ORF">HNQ80_002715</name>
</gene>
<accession>A0A841KT73</accession>
<dbReference type="AlphaFoldDB" id="A0A841KT73"/>
<dbReference type="Pfam" id="PF07963">
    <property type="entry name" value="N_methyl"/>
    <property type="match status" value="1"/>
</dbReference>
<proteinExistence type="predicted"/>
<keyword evidence="1" id="KW-0472">Membrane</keyword>
<comment type="caution">
    <text evidence="2">The sequence shown here is derived from an EMBL/GenBank/DDBJ whole genome shotgun (WGS) entry which is preliminary data.</text>
</comment>
<protein>
    <submittedName>
        <fullName evidence="2">Prepilin-type N-terminal cleavage/methylation domain-containing protein</fullName>
    </submittedName>
</protein>
<dbReference type="RefSeq" id="WP_184311137.1">
    <property type="nucleotide sequence ID" value="NZ_JACHEN010000016.1"/>
</dbReference>